<comment type="caution">
    <text evidence="1">The sequence shown here is derived from an EMBL/GenBank/DDBJ whole genome shotgun (WGS) entry which is preliminary data.</text>
</comment>
<dbReference type="AlphaFoldDB" id="A0A1G2BPZ2"/>
<sequence length="105" mass="12638">MGMQASMEREQRLEQEHAARVELEKRFEEWAADFTNGAKLPVAWCLPYKSKELREAWDKGDDARQEFLLEVYRSRDIVPPYEYVRNIDQHVRDRYDSERGRSDNE</sequence>
<protein>
    <submittedName>
        <fullName evidence="1">Uncharacterized protein</fullName>
    </submittedName>
</protein>
<gene>
    <name evidence="1" type="ORF">A3B31_00990</name>
</gene>
<dbReference type="Proteomes" id="UP000177349">
    <property type="component" value="Unassembled WGS sequence"/>
</dbReference>
<reference evidence="1 2" key="1">
    <citation type="journal article" date="2016" name="Nat. Commun.">
        <title>Thousands of microbial genomes shed light on interconnected biogeochemical processes in an aquifer system.</title>
        <authorList>
            <person name="Anantharaman K."/>
            <person name="Brown C.T."/>
            <person name="Hug L.A."/>
            <person name="Sharon I."/>
            <person name="Castelle C.J."/>
            <person name="Probst A.J."/>
            <person name="Thomas B.C."/>
            <person name="Singh A."/>
            <person name="Wilkins M.J."/>
            <person name="Karaoz U."/>
            <person name="Brodie E.L."/>
            <person name="Williams K.H."/>
            <person name="Hubbard S.S."/>
            <person name="Banfield J.F."/>
        </authorList>
    </citation>
    <scope>NUCLEOTIDE SEQUENCE [LARGE SCALE GENOMIC DNA]</scope>
</reference>
<accession>A0A1G2BPZ2</accession>
<evidence type="ECO:0000313" key="2">
    <source>
        <dbReference type="Proteomes" id="UP000177349"/>
    </source>
</evidence>
<proteinExistence type="predicted"/>
<evidence type="ECO:0000313" key="1">
    <source>
        <dbReference type="EMBL" id="OGY91168.1"/>
    </source>
</evidence>
<organism evidence="1 2">
    <name type="scientific">Candidatus Komeilibacteria bacterium RIFCSPLOWO2_01_FULL_53_11</name>
    <dbReference type="NCBI Taxonomy" id="1798552"/>
    <lineage>
        <taxon>Bacteria</taxon>
        <taxon>Candidatus Komeiliibacteriota</taxon>
    </lineage>
</organism>
<dbReference type="EMBL" id="MHKN01000047">
    <property type="protein sequence ID" value="OGY91168.1"/>
    <property type="molecule type" value="Genomic_DNA"/>
</dbReference>
<name>A0A1G2BPZ2_9BACT</name>